<gene>
    <name evidence="2" type="ORF">N0B31_03335</name>
</gene>
<keyword evidence="3" id="KW-1185">Reference proteome</keyword>
<proteinExistence type="predicted"/>
<sequence length="117" mass="12053">MVDGPNPIVVGYASCMLAALGGARLGAAPRRWLGHDGRSARVGADLARVALVAGVTQGTGWLLDPDLFGAGVLRPFVWFVLVPGVTVVALREAGRLLVRGLRRFGGGQGDTAAPAHD</sequence>
<feature type="transmembrane region" description="Helical" evidence="1">
    <location>
        <begin position="6"/>
        <end position="25"/>
    </location>
</feature>
<dbReference type="RefSeq" id="WP_260594412.1">
    <property type="nucleotide sequence ID" value="NZ_CP104003.1"/>
</dbReference>
<name>A0A9E7UC31_9EURY</name>
<feature type="transmembrane region" description="Helical" evidence="1">
    <location>
        <begin position="75"/>
        <end position="93"/>
    </location>
</feature>
<evidence type="ECO:0000256" key="1">
    <source>
        <dbReference type="SAM" id="Phobius"/>
    </source>
</evidence>
<evidence type="ECO:0000313" key="2">
    <source>
        <dbReference type="EMBL" id="UWM55324.1"/>
    </source>
</evidence>
<keyword evidence="1" id="KW-1133">Transmembrane helix</keyword>
<evidence type="ECO:0000313" key="3">
    <source>
        <dbReference type="Proteomes" id="UP001057580"/>
    </source>
</evidence>
<protein>
    <submittedName>
        <fullName evidence="2">Uncharacterized protein</fullName>
    </submittedName>
</protein>
<keyword evidence="1" id="KW-0472">Membrane</keyword>
<organism evidence="2 3">
    <name type="scientific">Salinirubellus salinus</name>
    <dbReference type="NCBI Taxonomy" id="1364945"/>
    <lineage>
        <taxon>Archaea</taxon>
        <taxon>Methanobacteriati</taxon>
        <taxon>Methanobacteriota</taxon>
        <taxon>Stenosarchaea group</taxon>
        <taxon>Halobacteria</taxon>
        <taxon>Halobacteriales</taxon>
        <taxon>Natronomonadaceae</taxon>
        <taxon>Salinirubellus</taxon>
    </lineage>
</organism>
<dbReference type="GeneID" id="74941423"/>
<dbReference type="Proteomes" id="UP001057580">
    <property type="component" value="Chromosome"/>
</dbReference>
<dbReference type="AlphaFoldDB" id="A0A9E7UC31"/>
<keyword evidence="1" id="KW-0812">Transmembrane</keyword>
<accession>A0A9E7UC31</accession>
<dbReference type="EMBL" id="CP104003">
    <property type="protein sequence ID" value="UWM55324.1"/>
    <property type="molecule type" value="Genomic_DNA"/>
</dbReference>
<reference evidence="2" key="1">
    <citation type="submission" date="2022-09" db="EMBL/GenBank/DDBJ databases">
        <title>Diverse halophilic archaea isolated from saline environments.</title>
        <authorList>
            <person name="Cui H.-L."/>
        </authorList>
    </citation>
    <scope>NUCLEOTIDE SEQUENCE</scope>
    <source>
        <strain evidence="2">ZS-35-S2</strain>
    </source>
</reference>
<dbReference type="KEGG" id="ssai:N0B31_03335"/>